<dbReference type="AlphaFoldDB" id="A0A0M0KGZ2"/>
<dbReference type="InterPro" id="IPR001647">
    <property type="entry name" value="HTH_TetR"/>
</dbReference>
<dbReference type="Gene3D" id="1.10.357.10">
    <property type="entry name" value="Tetracycline Repressor, domain 2"/>
    <property type="match status" value="1"/>
</dbReference>
<dbReference type="InterPro" id="IPR050109">
    <property type="entry name" value="HTH-type_TetR-like_transc_reg"/>
</dbReference>
<dbReference type="GO" id="GO:0000976">
    <property type="term" value="F:transcription cis-regulatory region binding"/>
    <property type="evidence" value="ECO:0007669"/>
    <property type="project" value="TreeGrafter"/>
</dbReference>
<gene>
    <name evidence="4" type="ORF">AMD02_03760</name>
</gene>
<reference evidence="4" key="1">
    <citation type="submission" date="2015-08" db="EMBL/GenBank/DDBJ databases">
        <title>Complete DNA Sequence of Pseudomonas syringae pv. actinidiae, the Causal Agent of Kiwifruit Canker Disease.</title>
        <authorList>
            <person name="Rikkerink E.H.A."/>
            <person name="Fineran P.C."/>
        </authorList>
    </citation>
    <scope>NUCLEOTIDE SEQUENCE</scope>
    <source>
        <strain evidence="4">DSM 13666</strain>
    </source>
</reference>
<dbReference type="InterPro" id="IPR036271">
    <property type="entry name" value="Tet_transcr_reg_TetR-rel_C_sf"/>
</dbReference>
<dbReference type="InterPro" id="IPR023772">
    <property type="entry name" value="DNA-bd_HTH_TetR-type_CS"/>
</dbReference>
<dbReference type="PANTHER" id="PTHR30055">
    <property type="entry name" value="HTH-TYPE TRANSCRIPTIONAL REGULATOR RUTR"/>
    <property type="match status" value="1"/>
</dbReference>
<keyword evidence="1 2" id="KW-0238">DNA-binding</keyword>
<dbReference type="EMBL" id="LILD01000001">
    <property type="protein sequence ID" value="KOO38069.1"/>
    <property type="molecule type" value="Genomic_DNA"/>
</dbReference>
<evidence type="ECO:0000313" key="4">
    <source>
        <dbReference type="EMBL" id="KOO38069.1"/>
    </source>
</evidence>
<dbReference type="Pfam" id="PF00440">
    <property type="entry name" value="TetR_N"/>
    <property type="match status" value="1"/>
</dbReference>
<evidence type="ECO:0000256" key="1">
    <source>
        <dbReference type="ARBA" id="ARBA00023125"/>
    </source>
</evidence>
<evidence type="ECO:0000256" key="2">
    <source>
        <dbReference type="PROSITE-ProRule" id="PRU00335"/>
    </source>
</evidence>
<dbReference type="PANTHER" id="PTHR30055:SF199">
    <property type="entry name" value="HTH-TYPE TRANSCRIPTIONAL REGULATOR YTTP-RELATED"/>
    <property type="match status" value="1"/>
</dbReference>
<protein>
    <submittedName>
        <fullName evidence="4">Transcriptional regulator</fullName>
    </submittedName>
</protein>
<dbReference type="SUPFAM" id="SSF48498">
    <property type="entry name" value="Tetracyclin repressor-like, C-terminal domain"/>
    <property type="match status" value="1"/>
</dbReference>
<proteinExistence type="predicted"/>
<sequence length="217" mass="24884">MGVVSSSSKEKVLEAAITLFQVKGFHGTSVRDIALKANVNVALVSYYFGGKQGLLEQLNVQFLEGYIQAMEQATEERLGQSSHEKLLAVMEQVLLYEQQAPSLARLVLREMTLDSTLVREIMSTYMRKEKHLLETILRQGMGNQEFRKQPLDLLLLHIRTMMTMPFLQPHYLRELYQLSVNDPSFIKRYMVHVNDWMAACLLKKPIASSRLVIHLDS</sequence>
<accession>A0A0M0KGZ2</accession>
<dbReference type="GeneID" id="87598726"/>
<accession>A0A4Y7WUV2</accession>
<dbReference type="InterPro" id="IPR009057">
    <property type="entry name" value="Homeodomain-like_sf"/>
</dbReference>
<dbReference type="PATRIC" id="fig|136160.3.peg.1008"/>
<dbReference type="GO" id="GO:0003700">
    <property type="term" value="F:DNA-binding transcription factor activity"/>
    <property type="evidence" value="ECO:0007669"/>
    <property type="project" value="TreeGrafter"/>
</dbReference>
<dbReference type="SUPFAM" id="SSF46689">
    <property type="entry name" value="Homeodomain-like"/>
    <property type="match status" value="1"/>
</dbReference>
<feature type="DNA-binding region" description="H-T-H motif" evidence="2">
    <location>
        <begin position="29"/>
        <end position="48"/>
    </location>
</feature>
<comment type="caution">
    <text evidence="4">The sequence shown here is derived from an EMBL/GenBank/DDBJ whole genome shotgun (WGS) entry which is preliminary data.</text>
</comment>
<dbReference type="PROSITE" id="PS50977">
    <property type="entry name" value="HTH_TETR_2"/>
    <property type="match status" value="1"/>
</dbReference>
<organism evidence="4">
    <name type="scientific">Halalkalibacterium halodurans</name>
    <name type="common">Bacillus halodurans</name>
    <dbReference type="NCBI Taxonomy" id="86665"/>
    <lineage>
        <taxon>Bacteria</taxon>
        <taxon>Bacillati</taxon>
        <taxon>Bacillota</taxon>
        <taxon>Bacilli</taxon>
        <taxon>Bacillales</taxon>
        <taxon>Bacillaceae</taxon>
        <taxon>Halalkalibacterium (ex Joshi et al. 2022)</taxon>
    </lineage>
</organism>
<dbReference type="PRINTS" id="PR00455">
    <property type="entry name" value="HTHTETR"/>
</dbReference>
<dbReference type="NCBIfam" id="NF037937">
    <property type="entry name" value="septum_RefZ"/>
    <property type="match status" value="1"/>
</dbReference>
<evidence type="ECO:0000259" key="3">
    <source>
        <dbReference type="PROSITE" id="PS50977"/>
    </source>
</evidence>
<name>A0A0M0KGZ2_ALKHA</name>
<dbReference type="OMA" id="IRQGQMK"/>
<feature type="domain" description="HTH tetR-type" evidence="3">
    <location>
        <begin position="6"/>
        <end position="66"/>
    </location>
</feature>
<dbReference type="PROSITE" id="PS01081">
    <property type="entry name" value="HTH_TETR_1"/>
    <property type="match status" value="1"/>
</dbReference>
<dbReference type="RefSeq" id="WP_010899350.1">
    <property type="nucleotide sequence ID" value="NZ_CP040441.1"/>
</dbReference>